<dbReference type="PANTHER" id="PTHR46144">
    <property type="entry name" value="ZINC FINGER PROTEIN 385B-LIKE"/>
    <property type="match status" value="1"/>
</dbReference>
<dbReference type="InterPro" id="IPR013087">
    <property type="entry name" value="Znf_C2H2_type"/>
</dbReference>
<proteinExistence type="predicted"/>
<dbReference type="GO" id="GO:0003676">
    <property type="term" value="F:nucleic acid binding"/>
    <property type="evidence" value="ECO:0007669"/>
    <property type="project" value="InterPro"/>
</dbReference>
<evidence type="ECO:0000256" key="3">
    <source>
        <dbReference type="ARBA" id="ARBA00022737"/>
    </source>
</evidence>
<evidence type="ECO:0000313" key="10">
    <source>
        <dbReference type="Proteomes" id="UP000824469"/>
    </source>
</evidence>
<evidence type="ECO:0000259" key="8">
    <source>
        <dbReference type="SMART" id="SM00451"/>
    </source>
</evidence>
<dbReference type="OMA" id="WCSVCEI"/>
<keyword evidence="3" id="KW-0677">Repeat</keyword>
<dbReference type="EMBL" id="JAHRHJ020000001">
    <property type="protein sequence ID" value="KAH9331628.1"/>
    <property type="molecule type" value="Genomic_DNA"/>
</dbReference>
<keyword evidence="10" id="KW-1185">Reference proteome</keyword>
<comment type="subcellular location">
    <subcellularLocation>
        <location evidence="1">Nucleus</location>
    </subcellularLocation>
</comment>
<feature type="region of interest" description="Disordered" evidence="7">
    <location>
        <begin position="469"/>
        <end position="525"/>
    </location>
</feature>
<gene>
    <name evidence="9" type="ORF">KI387_003736</name>
</gene>
<dbReference type="GO" id="GO:0005634">
    <property type="term" value="C:nucleus"/>
    <property type="evidence" value="ECO:0007669"/>
    <property type="project" value="UniProtKB-SubCell"/>
</dbReference>
<reference evidence="9 10" key="1">
    <citation type="journal article" date="2021" name="Nat. Plants">
        <title>The Taxus genome provides insights into paclitaxel biosynthesis.</title>
        <authorList>
            <person name="Xiong X."/>
            <person name="Gou J."/>
            <person name="Liao Q."/>
            <person name="Li Y."/>
            <person name="Zhou Q."/>
            <person name="Bi G."/>
            <person name="Li C."/>
            <person name="Du R."/>
            <person name="Wang X."/>
            <person name="Sun T."/>
            <person name="Guo L."/>
            <person name="Liang H."/>
            <person name="Lu P."/>
            <person name="Wu Y."/>
            <person name="Zhang Z."/>
            <person name="Ro D.K."/>
            <person name="Shang Y."/>
            <person name="Huang S."/>
            <person name="Yan J."/>
        </authorList>
    </citation>
    <scope>NUCLEOTIDE SEQUENCE [LARGE SCALE GENOMIC DNA]</scope>
    <source>
        <strain evidence="9">Ta-2019</strain>
    </source>
</reference>
<name>A0AA38GYC9_TAXCH</name>
<dbReference type="PANTHER" id="PTHR46144:SF6">
    <property type="entry name" value="C2H2-TYPE DOMAIN-CONTAINING PROTEIN"/>
    <property type="match status" value="1"/>
</dbReference>
<dbReference type="SUPFAM" id="SSF57667">
    <property type="entry name" value="beta-beta-alpha zinc fingers"/>
    <property type="match status" value="2"/>
</dbReference>
<dbReference type="SMART" id="SM00451">
    <property type="entry name" value="ZnF_U1"/>
    <property type="match status" value="2"/>
</dbReference>
<evidence type="ECO:0000313" key="9">
    <source>
        <dbReference type="EMBL" id="KAH9331628.1"/>
    </source>
</evidence>
<organism evidence="9 10">
    <name type="scientific">Taxus chinensis</name>
    <name type="common">Chinese yew</name>
    <name type="synonym">Taxus wallichiana var. chinensis</name>
    <dbReference type="NCBI Taxonomy" id="29808"/>
    <lineage>
        <taxon>Eukaryota</taxon>
        <taxon>Viridiplantae</taxon>
        <taxon>Streptophyta</taxon>
        <taxon>Embryophyta</taxon>
        <taxon>Tracheophyta</taxon>
        <taxon>Spermatophyta</taxon>
        <taxon>Pinopsida</taxon>
        <taxon>Pinidae</taxon>
        <taxon>Conifers II</taxon>
        <taxon>Cupressales</taxon>
        <taxon>Taxaceae</taxon>
        <taxon>Taxus</taxon>
    </lineage>
</organism>
<dbReference type="Gene3D" id="3.30.160.60">
    <property type="entry name" value="Classic Zinc Finger"/>
    <property type="match status" value="2"/>
</dbReference>
<dbReference type="InterPro" id="IPR003604">
    <property type="entry name" value="Matrin/U1-like-C_Znf_C2H2"/>
</dbReference>
<evidence type="ECO:0000256" key="5">
    <source>
        <dbReference type="ARBA" id="ARBA00022833"/>
    </source>
</evidence>
<feature type="region of interest" description="Disordered" evidence="7">
    <location>
        <begin position="197"/>
        <end position="217"/>
    </location>
</feature>
<feature type="domain" description="U1-type" evidence="8">
    <location>
        <begin position="253"/>
        <end position="287"/>
    </location>
</feature>
<keyword evidence="5" id="KW-0862">Zinc</keyword>
<feature type="region of interest" description="Disordered" evidence="7">
    <location>
        <begin position="361"/>
        <end position="389"/>
    </location>
</feature>
<keyword evidence="4" id="KW-0863">Zinc-finger</keyword>
<accession>A0AA38GYC9</accession>
<dbReference type="AlphaFoldDB" id="A0AA38GYC9"/>
<evidence type="ECO:0000256" key="4">
    <source>
        <dbReference type="ARBA" id="ARBA00022771"/>
    </source>
</evidence>
<dbReference type="Pfam" id="PF12874">
    <property type="entry name" value="zf-met"/>
    <property type="match status" value="2"/>
</dbReference>
<dbReference type="InterPro" id="IPR036236">
    <property type="entry name" value="Znf_C2H2_sf"/>
</dbReference>
<keyword evidence="6" id="KW-0539">Nucleus</keyword>
<feature type="compositionally biased region" description="Polar residues" evidence="7">
    <location>
        <begin position="203"/>
        <end position="215"/>
    </location>
</feature>
<evidence type="ECO:0000256" key="6">
    <source>
        <dbReference type="ARBA" id="ARBA00023242"/>
    </source>
</evidence>
<evidence type="ECO:0000256" key="1">
    <source>
        <dbReference type="ARBA" id="ARBA00004123"/>
    </source>
</evidence>
<dbReference type="GO" id="GO:0008270">
    <property type="term" value="F:zinc ion binding"/>
    <property type="evidence" value="ECO:0007669"/>
    <property type="project" value="UniProtKB-KW"/>
</dbReference>
<evidence type="ECO:0000256" key="7">
    <source>
        <dbReference type="SAM" id="MobiDB-lite"/>
    </source>
</evidence>
<protein>
    <recommendedName>
        <fullName evidence="8">U1-type domain-containing protein</fullName>
    </recommendedName>
</protein>
<feature type="domain" description="U1-type" evidence="8">
    <location>
        <begin position="408"/>
        <end position="442"/>
    </location>
</feature>
<sequence length="525" mass="57192">MDFQQQYQKQDGGGAAYSLAGGQGFYTLESLEASQQQHPEQHVFPPGIFYAYQSSDGTIPPGSHAADLTMQKEQVKGQDHMAAYHYHQHQGHMNIPAQGTYGLAQADYGKAGALLYSEPGSYGRENSLFPRLAPGSIAPPREQYIPQEGYGPWLRDQALSSSSSSGLLQHQSTLPFAVTAASAAEWKPSLHSLPYRGLPKPMSKSQVFTSGSSGTAKRKMASQFKRIPASRATNKNSIMQPPKHREPVVTGPGGPGWCSVCEIECNSREVLESHYLGRKHKRRLEKNQELLAFQKKANERHTQQLGPGNTEDNLKRNKEKDTQTLLGNSLINTKKNQNALPDIKLQAHQQPAVTEKVKNLDKNQNQGGVAEAKASDSNLGKRKQKTKAAADNIDTKRQRLLDAGTAITELKVCTLCNAVCNSQVVFDSHLAGKKHAAQVKKSEDEANAVSQGNKLVDEANAEAQVNKIKEEANADSLGIKIKEEANADSPGNEIKEEANADSLGNGGVREHTADGELDDKDEKDE</sequence>
<comment type="caution">
    <text evidence="9">The sequence shown here is derived from an EMBL/GenBank/DDBJ whole genome shotgun (WGS) entry which is preliminary data.</text>
</comment>
<evidence type="ECO:0000256" key="2">
    <source>
        <dbReference type="ARBA" id="ARBA00022723"/>
    </source>
</evidence>
<dbReference type="Proteomes" id="UP000824469">
    <property type="component" value="Unassembled WGS sequence"/>
</dbReference>
<keyword evidence="2" id="KW-0479">Metal-binding</keyword>
<dbReference type="InterPro" id="IPR051868">
    <property type="entry name" value="ZN346_ZMAT4"/>
</dbReference>
<feature type="compositionally biased region" description="Acidic residues" evidence="7">
    <location>
        <begin position="515"/>
        <end position="525"/>
    </location>
</feature>